<sequence length="49" mass="5466">MVVTQETIDSILNTTTSSNTGNEAEKDLHQDLRARNAGKQKRPHNSDKD</sequence>
<feature type="region of interest" description="Disordered" evidence="1">
    <location>
        <begin position="1"/>
        <end position="49"/>
    </location>
</feature>
<feature type="compositionally biased region" description="Basic and acidic residues" evidence="1">
    <location>
        <begin position="23"/>
        <end position="34"/>
    </location>
</feature>
<dbReference type="Proteomes" id="UP000003684">
    <property type="component" value="Unassembled WGS sequence"/>
</dbReference>
<dbReference type="EMBL" id="ADFT01000011">
    <property type="protein sequence ID" value="EFB62925.1"/>
    <property type="molecule type" value="Genomic_DNA"/>
</dbReference>
<protein>
    <submittedName>
        <fullName evidence="2">Uncharacterized protein</fullName>
    </submittedName>
</protein>
<reference evidence="2 3" key="1">
    <citation type="submission" date="2009-12" db="EMBL/GenBank/DDBJ databases">
        <title>Genome Sequence of Lactobacillus gasseri 224-1.</title>
        <authorList>
            <person name="Durkin A.S."/>
            <person name="Madupu R."/>
            <person name="Torralba M."/>
            <person name="Methe B."/>
            <person name="Sutton G."/>
            <person name="Strausberg R.L."/>
            <person name="Nelson K.E."/>
        </authorList>
    </citation>
    <scope>NUCLEOTIDE SEQUENCE [LARGE SCALE GENOMIC DNA]</scope>
    <source>
        <strain evidence="2 3">224-1</strain>
    </source>
</reference>
<evidence type="ECO:0000256" key="1">
    <source>
        <dbReference type="SAM" id="MobiDB-lite"/>
    </source>
</evidence>
<feature type="compositionally biased region" description="Polar residues" evidence="1">
    <location>
        <begin position="1"/>
        <end position="22"/>
    </location>
</feature>
<proteinExistence type="predicted"/>
<name>D1YH42_LACGS</name>
<organism evidence="2 3">
    <name type="scientific">Lactobacillus gasseri 224-1</name>
    <dbReference type="NCBI Taxonomy" id="679196"/>
    <lineage>
        <taxon>Bacteria</taxon>
        <taxon>Bacillati</taxon>
        <taxon>Bacillota</taxon>
        <taxon>Bacilli</taxon>
        <taxon>Lactobacillales</taxon>
        <taxon>Lactobacillaceae</taxon>
        <taxon>Lactobacillus</taxon>
    </lineage>
</organism>
<accession>D1YH42</accession>
<gene>
    <name evidence="2" type="ORF">HMPREF9209_0398</name>
</gene>
<comment type="caution">
    <text evidence="2">The sequence shown here is derived from an EMBL/GenBank/DDBJ whole genome shotgun (WGS) entry which is preliminary data.</text>
</comment>
<evidence type="ECO:0000313" key="3">
    <source>
        <dbReference type="Proteomes" id="UP000003684"/>
    </source>
</evidence>
<dbReference type="AlphaFoldDB" id="D1YH42"/>
<evidence type="ECO:0000313" key="2">
    <source>
        <dbReference type="EMBL" id="EFB62925.1"/>
    </source>
</evidence>